<evidence type="ECO:0000256" key="5">
    <source>
        <dbReference type="ARBA" id="ARBA00023136"/>
    </source>
</evidence>
<protein>
    <submittedName>
        <fullName evidence="10">Ger(X)C family spore germination protein</fullName>
    </submittedName>
</protein>
<evidence type="ECO:0000259" key="9">
    <source>
        <dbReference type="Pfam" id="PF25198"/>
    </source>
</evidence>
<dbReference type="Proteomes" id="UP001079657">
    <property type="component" value="Unassembled WGS sequence"/>
</dbReference>
<organism evidence="10 11">
    <name type="scientific">Clostridium ganghwense</name>
    <dbReference type="NCBI Taxonomy" id="312089"/>
    <lineage>
        <taxon>Bacteria</taxon>
        <taxon>Bacillati</taxon>
        <taxon>Bacillota</taxon>
        <taxon>Clostridia</taxon>
        <taxon>Eubacteriales</taxon>
        <taxon>Clostridiaceae</taxon>
        <taxon>Clostridium</taxon>
    </lineage>
</organism>
<dbReference type="Pfam" id="PF25198">
    <property type="entry name" value="Spore_GerAC_N"/>
    <property type="match status" value="1"/>
</dbReference>
<sequence>MRKITLILISIIINCIFMSGCFSYRDINKILFVTGIIIDIDKENNPIVYCEAFKGKTGPAKGGGKEEKIIFKGTGKTCFEAIRNISLRSSYKLNYTQNKIIIFSAKAAEYGLDNFIDFFDRDQELIIRPLISVYDGNCDILMQTQLDEENYLGVYIVQLIKNVRTSSRAIELSLHKYLNQRLIGDKTNVVPVIELKTDMGNKLTISGGAIIKEDKMVGVIKKEEGQGFNFLMDSVKSGTLEPKNPQAKGKFTTLEILDSNTKTDIKYDENKIKLIKNIKVKTSLGEVQEKFIIRDNSLRALKMTTEANIKNACETIFNKYKEEGIDVFDIQEEFYRKYPKEKIDDAIKVTDLIVNVEVEILISGDTSDFF</sequence>
<keyword evidence="6" id="KW-0564">Palmitate</keyword>
<evidence type="ECO:0000313" key="10">
    <source>
        <dbReference type="EMBL" id="MCY6371854.1"/>
    </source>
</evidence>
<comment type="caution">
    <text evidence="10">The sequence shown here is derived from an EMBL/GenBank/DDBJ whole genome shotgun (WGS) entry which is preliminary data.</text>
</comment>
<dbReference type="PROSITE" id="PS51257">
    <property type="entry name" value="PROKAR_LIPOPROTEIN"/>
    <property type="match status" value="1"/>
</dbReference>
<dbReference type="Gene3D" id="3.30.300.210">
    <property type="entry name" value="Nutrient germinant receptor protein C, domain 3"/>
    <property type="match status" value="1"/>
</dbReference>
<feature type="domain" description="Spore germination GerAC-like C-terminal" evidence="8">
    <location>
        <begin position="206"/>
        <end position="362"/>
    </location>
</feature>
<evidence type="ECO:0000259" key="8">
    <source>
        <dbReference type="Pfam" id="PF05504"/>
    </source>
</evidence>
<keyword evidence="3" id="KW-0309">Germination</keyword>
<evidence type="ECO:0000256" key="6">
    <source>
        <dbReference type="ARBA" id="ARBA00023139"/>
    </source>
</evidence>
<dbReference type="EMBL" id="JAPQES010000005">
    <property type="protein sequence ID" value="MCY6371854.1"/>
    <property type="molecule type" value="Genomic_DNA"/>
</dbReference>
<comment type="similarity">
    <text evidence="2">Belongs to the GerABKC lipoprotein family.</text>
</comment>
<evidence type="ECO:0000256" key="2">
    <source>
        <dbReference type="ARBA" id="ARBA00007886"/>
    </source>
</evidence>
<feature type="domain" description="Spore germination protein N-terminal" evidence="9">
    <location>
        <begin position="24"/>
        <end position="194"/>
    </location>
</feature>
<dbReference type="PANTHER" id="PTHR35789">
    <property type="entry name" value="SPORE GERMINATION PROTEIN B3"/>
    <property type="match status" value="1"/>
</dbReference>
<keyword evidence="11" id="KW-1185">Reference proteome</keyword>
<dbReference type="RefSeq" id="WP_268050755.1">
    <property type="nucleotide sequence ID" value="NZ_JAPQES010000005.1"/>
</dbReference>
<proteinExistence type="inferred from homology"/>
<evidence type="ECO:0000256" key="4">
    <source>
        <dbReference type="ARBA" id="ARBA00022729"/>
    </source>
</evidence>
<dbReference type="PANTHER" id="PTHR35789:SF1">
    <property type="entry name" value="SPORE GERMINATION PROTEIN B3"/>
    <property type="match status" value="1"/>
</dbReference>
<dbReference type="InterPro" id="IPR008844">
    <property type="entry name" value="Spore_GerAC-like"/>
</dbReference>
<dbReference type="InterPro" id="IPR038501">
    <property type="entry name" value="Spore_GerAC_C_sf"/>
</dbReference>
<keyword evidence="7" id="KW-0449">Lipoprotein</keyword>
<evidence type="ECO:0000313" key="11">
    <source>
        <dbReference type="Proteomes" id="UP001079657"/>
    </source>
</evidence>
<name>A0ABT4CS09_9CLOT</name>
<dbReference type="Pfam" id="PF05504">
    <property type="entry name" value="Spore_GerAC"/>
    <property type="match status" value="1"/>
</dbReference>
<evidence type="ECO:0000256" key="7">
    <source>
        <dbReference type="ARBA" id="ARBA00023288"/>
    </source>
</evidence>
<accession>A0ABT4CS09</accession>
<keyword evidence="5" id="KW-0472">Membrane</keyword>
<evidence type="ECO:0000256" key="1">
    <source>
        <dbReference type="ARBA" id="ARBA00004635"/>
    </source>
</evidence>
<gene>
    <name evidence="10" type="ORF">OXH55_14505</name>
</gene>
<dbReference type="InterPro" id="IPR057336">
    <property type="entry name" value="GerAC_N"/>
</dbReference>
<dbReference type="NCBIfam" id="TIGR02887">
    <property type="entry name" value="spore_ger_x_C"/>
    <property type="match status" value="1"/>
</dbReference>
<keyword evidence="4" id="KW-0732">Signal</keyword>
<dbReference type="InterPro" id="IPR046953">
    <property type="entry name" value="Spore_GerAC-like_C"/>
</dbReference>
<comment type="subcellular location">
    <subcellularLocation>
        <location evidence="1">Membrane</location>
        <topology evidence="1">Lipid-anchor</topology>
    </subcellularLocation>
</comment>
<evidence type="ECO:0000256" key="3">
    <source>
        <dbReference type="ARBA" id="ARBA00022544"/>
    </source>
</evidence>
<reference evidence="10" key="1">
    <citation type="submission" date="2022-12" db="EMBL/GenBank/DDBJ databases">
        <authorList>
            <person name="Wang J."/>
        </authorList>
    </citation>
    <scope>NUCLEOTIDE SEQUENCE</scope>
    <source>
        <strain evidence="10">HY-42-06</strain>
    </source>
</reference>